<accession>A0A3P9H0T5</accession>
<reference evidence="2" key="3">
    <citation type="submission" date="2025-08" db="UniProtKB">
        <authorList>
            <consortium name="Ensembl"/>
        </authorList>
    </citation>
    <scope>IDENTIFICATION</scope>
    <source>
        <strain evidence="2">HSOK</strain>
    </source>
</reference>
<evidence type="ECO:0000313" key="2">
    <source>
        <dbReference type="Ensembl" id="ENSORLP00015001083.1"/>
    </source>
</evidence>
<evidence type="ECO:0000256" key="1">
    <source>
        <dbReference type="ARBA" id="ARBA00007401"/>
    </source>
</evidence>
<dbReference type="PANTHER" id="PTHR10066">
    <property type="entry name" value="BETA-GLUCURONIDASE"/>
    <property type="match status" value="1"/>
</dbReference>
<sequence>MCLTVKRQVLRALWLFAVLDTGLLLDGGMLYPRESSSREVKELSGLWVFRADRSPSRKQGFDEAWYKRRLEETGPVIDMPVPASYNDITQDPAIRDFIGWVWYERELVVPTHWIRDDTIRVVLRVGSAHYNSVVVRPMTEAVESSEILSLFLMLTISCHWCLQWVNGVSVTQHEGGHLPFEAEVSDVIRKDPTGSCRITIAVNNTLTLQTLPPGNIQYMNDRTRCSIFLFFFFFFLI</sequence>
<evidence type="ECO:0000313" key="3">
    <source>
        <dbReference type="Proteomes" id="UP000265200"/>
    </source>
</evidence>
<organism evidence="2 3">
    <name type="scientific">Oryzias latipes</name>
    <name type="common">Japanese rice fish</name>
    <name type="synonym">Japanese killifish</name>
    <dbReference type="NCBI Taxonomy" id="8090"/>
    <lineage>
        <taxon>Eukaryota</taxon>
        <taxon>Metazoa</taxon>
        <taxon>Chordata</taxon>
        <taxon>Craniata</taxon>
        <taxon>Vertebrata</taxon>
        <taxon>Euteleostomi</taxon>
        <taxon>Actinopterygii</taxon>
        <taxon>Neopterygii</taxon>
        <taxon>Teleostei</taxon>
        <taxon>Neoteleostei</taxon>
        <taxon>Acanthomorphata</taxon>
        <taxon>Ovalentaria</taxon>
        <taxon>Atherinomorphae</taxon>
        <taxon>Beloniformes</taxon>
        <taxon>Adrianichthyidae</taxon>
        <taxon>Oryziinae</taxon>
        <taxon>Oryzias</taxon>
    </lineage>
</organism>
<dbReference type="SUPFAM" id="SSF49785">
    <property type="entry name" value="Galactose-binding domain-like"/>
    <property type="match status" value="2"/>
</dbReference>
<evidence type="ECO:0008006" key="4">
    <source>
        <dbReference type="Google" id="ProtNLM"/>
    </source>
</evidence>
<reference evidence="2 3" key="2">
    <citation type="submission" date="2017-04" db="EMBL/GenBank/DDBJ databases">
        <title>CpG methylation of centromeres and impact of large insertions on vertebrate speciation.</title>
        <authorList>
            <person name="Ichikawa K."/>
            <person name="Yoshimura J."/>
            <person name="Morishita S."/>
        </authorList>
    </citation>
    <scope>NUCLEOTIDE SEQUENCE</scope>
    <source>
        <strain evidence="2 3">HSOK</strain>
    </source>
</reference>
<dbReference type="PANTHER" id="PTHR10066:SF67">
    <property type="entry name" value="BETA-GLUCURONIDASE"/>
    <property type="match status" value="1"/>
</dbReference>
<reference evidence="2" key="4">
    <citation type="submission" date="2025-09" db="UniProtKB">
        <authorList>
            <consortium name="Ensembl"/>
        </authorList>
    </citation>
    <scope>IDENTIFICATION</scope>
    <source>
        <strain evidence="2">HSOK</strain>
    </source>
</reference>
<comment type="similarity">
    <text evidence="1">Belongs to the glycosyl hydrolase 2 family.</text>
</comment>
<dbReference type="Proteomes" id="UP000265200">
    <property type="component" value="Chromosome 14"/>
</dbReference>
<dbReference type="AlphaFoldDB" id="A0A3P9H0T5"/>
<dbReference type="Gene3D" id="2.60.120.260">
    <property type="entry name" value="Galactose-binding domain-like"/>
    <property type="match status" value="1"/>
</dbReference>
<name>A0A3P9H0T5_ORYLA</name>
<proteinExistence type="inferred from homology"/>
<reference key="1">
    <citation type="journal article" date="2007" name="Nature">
        <title>The medaka draft genome and insights into vertebrate genome evolution.</title>
        <authorList>
            <person name="Kasahara M."/>
            <person name="Naruse K."/>
            <person name="Sasaki S."/>
            <person name="Nakatani Y."/>
            <person name="Qu W."/>
            <person name="Ahsan B."/>
            <person name="Yamada T."/>
            <person name="Nagayasu Y."/>
            <person name="Doi K."/>
            <person name="Kasai Y."/>
            <person name="Jindo T."/>
            <person name="Kobayashi D."/>
            <person name="Shimada A."/>
            <person name="Toyoda A."/>
            <person name="Kuroki Y."/>
            <person name="Fujiyama A."/>
            <person name="Sasaki T."/>
            <person name="Shimizu A."/>
            <person name="Asakawa S."/>
            <person name="Shimizu N."/>
            <person name="Hashimoto S."/>
            <person name="Yang J."/>
            <person name="Lee Y."/>
            <person name="Matsushima K."/>
            <person name="Sugano S."/>
            <person name="Sakaizumi M."/>
            <person name="Narita T."/>
            <person name="Ohishi K."/>
            <person name="Haga S."/>
            <person name="Ohta F."/>
            <person name="Nomoto H."/>
            <person name="Nogata K."/>
            <person name="Morishita T."/>
            <person name="Endo T."/>
            <person name="Shin-I T."/>
            <person name="Takeda H."/>
            <person name="Morishita S."/>
            <person name="Kohara Y."/>
        </authorList>
    </citation>
    <scope>NUCLEOTIDE SEQUENCE [LARGE SCALE GENOMIC DNA]</scope>
    <source>
        <strain>Hd-rR</strain>
    </source>
</reference>
<protein>
    <recommendedName>
        <fullName evidence="4">Glycosyl hydrolases family 2 sugar binding domain-containing protein</fullName>
    </recommendedName>
</protein>
<dbReference type="Ensembl" id="ENSORLT00015013259.1">
    <property type="protein sequence ID" value="ENSORLP00015001083.1"/>
    <property type="gene ID" value="ENSORLG00015001668.1"/>
</dbReference>
<dbReference type="InterPro" id="IPR008979">
    <property type="entry name" value="Galactose-bd-like_sf"/>
</dbReference>